<reference evidence="2 3" key="1">
    <citation type="submission" date="2019-07" db="EMBL/GenBank/DDBJ databases">
        <title>Genomics analysis of Aphanomyces spp. identifies a new class of oomycete effector associated with host adaptation.</title>
        <authorList>
            <person name="Gaulin E."/>
        </authorList>
    </citation>
    <scope>NUCLEOTIDE SEQUENCE [LARGE SCALE GENOMIC DNA]</scope>
    <source>
        <strain evidence="2 3">ATCC 201684</strain>
    </source>
</reference>
<proteinExistence type="predicted"/>
<dbReference type="EMBL" id="VJMJ01000126">
    <property type="protein sequence ID" value="KAF0733125.1"/>
    <property type="molecule type" value="Genomic_DNA"/>
</dbReference>
<feature type="compositionally biased region" description="Basic residues" evidence="1">
    <location>
        <begin position="321"/>
        <end position="330"/>
    </location>
</feature>
<feature type="region of interest" description="Disordered" evidence="1">
    <location>
        <begin position="103"/>
        <end position="125"/>
    </location>
</feature>
<sequence>MVQGETIDVSGPDEGFDSSAILDRIFQCVEDKLELIVDAQDARFRLIEEAVERFHSRLNVVERQVAGLPEQICRAALLTQSAQTVSHDFQSTMDSLTNSMLRPLRTPQPTSLPAPGQNESSAAAPQQIVQNAPTIQPVEIDLTKEIEVVEPLSHPHISPQESQQLSQHPKRLVPRRESQPETVTILSSNPPQYLSQVQPPTQYAWSDGSIRRAPVGWVFPVLDTRVLWAYWFRGDSLNHIGPFRLLTAHDFIYDKCKHNLAHARDIMSKLEHVATYHTLVGWIDDLSKMPLETCMSIYDAAAVLLKSPPAKSKTLTSNSGRRGKQTKKASKSQQKSTKKFPPAASLKNPPVPTLRHSPRSVPVAKSSDIVSDRQVEIIDEDANHRREKVSIPNLPCREMWCLWFLGDSEKQIIPLRHIQDPSVVSADSERTWKSTRTVVLELIDIAITNRFVESEAILASLDYGPLFAVFDKVFSVVLHRNSIYNLVGPGLLTQASIDKATCNDIERALQRARIMPKITSAQGFAWADGSIRQIPEGWTFPVDISCRQLWEHWFFGQPNLEVGPFNAIMLSDIPGFQNRGRMSGAKFLVQDLVDVAIAKNFAKSVDDVVSLDQEKSLALFDQAFDALLHDNPIGHSLGGHGPVLVAMAQTIF</sequence>
<feature type="region of interest" description="Disordered" evidence="1">
    <location>
        <begin position="155"/>
        <end position="197"/>
    </location>
</feature>
<gene>
    <name evidence="2" type="ORF">Ae201684_009947</name>
</gene>
<dbReference type="Proteomes" id="UP000481153">
    <property type="component" value="Unassembled WGS sequence"/>
</dbReference>
<accession>A0A6G0WZU8</accession>
<name>A0A6G0WZU8_9STRA</name>
<keyword evidence="3" id="KW-1185">Reference proteome</keyword>
<feature type="compositionally biased region" description="Polar residues" evidence="1">
    <location>
        <begin position="180"/>
        <end position="197"/>
    </location>
</feature>
<comment type="caution">
    <text evidence="2">The sequence shown here is derived from an EMBL/GenBank/DDBJ whole genome shotgun (WGS) entry which is preliminary data.</text>
</comment>
<feature type="region of interest" description="Disordered" evidence="1">
    <location>
        <begin position="311"/>
        <end position="365"/>
    </location>
</feature>
<dbReference type="VEuPathDB" id="FungiDB:AeMF1_004947"/>
<dbReference type="AlphaFoldDB" id="A0A6G0WZU8"/>
<evidence type="ECO:0000313" key="3">
    <source>
        <dbReference type="Proteomes" id="UP000481153"/>
    </source>
</evidence>
<feature type="compositionally biased region" description="Polar residues" evidence="1">
    <location>
        <begin position="107"/>
        <end position="125"/>
    </location>
</feature>
<organism evidence="2 3">
    <name type="scientific">Aphanomyces euteiches</name>
    <dbReference type="NCBI Taxonomy" id="100861"/>
    <lineage>
        <taxon>Eukaryota</taxon>
        <taxon>Sar</taxon>
        <taxon>Stramenopiles</taxon>
        <taxon>Oomycota</taxon>
        <taxon>Saprolegniomycetes</taxon>
        <taxon>Saprolegniales</taxon>
        <taxon>Verrucalvaceae</taxon>
        <taxon>Aphanomyces</taxon>
    </lineage>
</organism>
<protein>
    <submittedName>
        <fullName evidence="2">Uncharacterized protein</fullName>
    </submittedName>
</protein>
<evidence type="ECO:0000256" key="1">
    <source>
        <dbReference type="SAM" id="MobiDB-lite"/>
    </source>
</evidence>
<evidence type="ECO:0000313" key="2">
    <source>
        <dbReference type="EMBL" id="KAF0733125.1"/>
    </source>
</evidence>